<dbReference type="GO" id="GO:0004016">
    <property type="term" value="F:adenylate cyclase activity"/>
    <property type="evidence" value="ECO:0007669"/>
    <property type="project" value="UniProtKB-ARBA"/>
</dbReference>
<evidence type="ECO:0000259" key="2">
    <source>
        <dbReference type="PROSITE" id="PS50125"/>
    </source>
</evidence>
<name>A0A498R0X4_9MYCO</name>
<dbReference type="CDD" id="cd07302">
    <property type="entry name" value="CHD"/>
    <property type="match status" value="1"/>
</dbReference>
<dbReference type="PANTHER" id="PTHR43081">
    <property type="entry name" value="ADENYLATE CYCLASE, TERMINAL-DIFFERENTIATION SPECIFIC-RELATED"/>
    <property type="match status" value="1"/>
</dbReference>
<dbReference type="InterPro" id="IPR001054">
    <property type="entry name" value="A/G_cyclase"/>
</dbReference>
<dbReference type="PROSITE" id="PS50125">
    <property type="entry name" value="GUANYLATE_CYCLASE_2"/>
    <property type="match status" value="1"/>
</dbReference>
<keyword evidence="4" id="KW-1185">Reference proteome</keyword>
<proteinExistence type="inferred from homology"/>
<dbReference type="InterPro" id="IPR029787">
    <property type="entry name" value="Nucleotide_cyclase"/>
</dbReference>
<dbReference type="EMBL" id="UPHU01000001">
    <property type="protein sequence ID" value="VBA54846.1"/>
    <property type="molecule type" value="Genomic_DNA"/>
</dbReference>
<evidence type="ECO:0000256" key="1">
    <source>
        <dbReference type="ARBA" id="ARBA00005381"/>
    </source>
</evidence>
<dbReference type="InterPro" id="IPR050697">
    <property type="entry name" value="Adenylyl/Guanylyl_Cyclase_3/4"/>
</dbReference>
<dbReference type="Gene3D" id="3.30.70.1230">
    <property type="entry name" value="Nucleotide cyclase"/>
    <property type="match status" value="1"/>
</dbReference>
<feature type="domain" description="Guanylate cyclase" evidence="2">
    <location>
        <begin position="25"/>
        <end position="59"/>
    </location>
</feature>
<dbReference type="Proteomes" id="UP000268285">
    <property type="component" value="Unassembled WGS sequence"/>
</dbReference>
<dbReference type="GO" id="GO:0009190">
    <property type="term" value="P:cyclic nucleotide biosynthetic process"/>
    <property type="evidence" value="ECO:0007669"/>
    <property type="project" value="InterPro"/>
</dbReference>
<dbReference type="GO" id="GO:0035556">
    <property type="term" value="P:intracellular signal transduction"/>
    <property type="evidence" value="ECO:0007669"/>
    <property type="project" value="InterPro"/>
</dbReference>
<evidence type="ECO:0000313" key="4">
    <source>
        <dbReference type="Proteomes" id="UP000268285"/>
    </source>
</evidence>
<dbReference type="SUPFAM" id="SSF55073">
    <property type="entry name" value="Nucleotide cyclase"/>
    <property type="match status" value="1"/>
</dbReference>
<reference evidence="3 4" key="1">
    <citation type="submission" date="2018-09" db="EMBL/GenBank/DDBJ databases">
        <authorList>
            <person name="Tagini F."/>
        </authorList>
    </citation>
    <scope>NUCLEOTIDE SEQUENCE [LARGE SCALE GENOMIC DNA]</scope>
    <source>
        <strain evidence="3 4">MK142</strain>
    </source>
</reference>
<sequence>MVAFTGASDALDCALALQRAPLARLRLRIGLHTGEVRMRDPKDPANYVGPTINHPARLRDLAHGGQTVLSGTTSDLVSDQLPAGVWLTDLGTHPLRDLPRPERVTQLCHPDPRTDFPPLRLPKTIAAQGLPPQLTSFAGLPSIDLARDQWRTDRSAR</sequence>
<gene>
    <name evidence="3" type="ORF">LAUMK142_04841</name>
</gene>
<protein>
    <recommendedName>
        <fullName evidence="2">Guanylate cyclase domain-containing protein</fullName>
    </recommendedName>
</protein>
<organism evidence="3 4">
    <name type="scientific">Mycobacterium pseudokansasii</name>
    <dbReference type="NCBI Taxonomy" id="2341080"/>
    <lineage>
        <taxon>Bacteria</taxon>
        <taxon>Bacillati</taxon>
        <taxon>Actinomycetota</taxon>
        <taxon>Actinomycetes</taxon>
        <taxon>Mycobacteriales</taxon>
        <taxon>Mycobacteriaceae</taxon>
        <taxon>Mycobacterium</taxon>
    </lineage>
</organism>
<dbReference type="AlphaFoldDB" id="A0A498R0X4"/>
<dbReference type="PANTHER" id="PTHR43081:SF1">
    <property type="entry name" value="ADENYLATE CYCLASE, TERMINAL-DIFFERENTIATION SPECIFIC"/>
    <property type="match status" value="1"/>
</dbReference>
<comment type="similarity">
    <text evidence="1">Belongs to the adenylyl cyclase class-3 family.</text>
</comment>
<accession>A0A498R0X4</accession>
<evidence type="ECO:0000313" key="3">
    <source>
        <dbReference type="EMBL" id="VBA54846.1"/>
    </source>
</evidence>